<organism evidence="1 2">
    <name type="scientific">Burkholderia singularis</name>
    <dbReference type="NCBI Taxonomy" id="1503053"/>
    <lineage>
        <taxon>Bacteria</taxon>
        <taxon>Pseudomonadati</taxon>
        <taxon>Pseudomonadota</taxon>
        <taxon>Betaproteobacteria</taxon>
        <taxon>Burkholderiales</taxon>
        <taxon>Burkholderiaceae</taxon>
        <taxon>Burkholderia</taxon>
        <taxon>pseudomallei group</taxon>
    </lineage>
</organism>
<evidence type="ECO:0000313" key="2">
    <source>
        <dbReference type="Proteomes" id="UP000198460"/>
    </source>
</evidence>
<accession>A0A238HBQ1</accession>
<dbReference type="EMBL" id="FXAN01000099">
    <property type="protein sequence ID" value="SMG02417.1"/>
    <property type="molecule type" value="Genomic_DNA"/>
</dbReference>
<sequence>MRRVRCHDFSGGLARAKRQARRQGSLWGIVPSPLAARNLPFGQWSVNADAIKMRG</sequence>
<protein>
    <submittedName>
        <fullName evidence="1">Uncharacterized protein</fullName>
    </submittedName>
</protein>
<dbReference type="AlphaFoldDB" id="A0A238HBQ1"/>
<name>A0A238HBQ1_9BURK</name>
<evidence type="ECO:0000313" key="1">
    <source>
        <dbReference type="EMBL" id="SMG02417.1"/>
    </source>
</evidence>
<proteinExistence type="predicted"/>
<gene>
    <name evidence="1" type="ORF">BSIN_5064</name>
</gene>
<reference evidence="1 2" key="1">
    <citation type="submission" date="2017-04" db="EMBL/GenBank/DDBJ databases">
        <authorList>
            <person name="Afonso C.L."/>
            <person name="Miller P.J."/>
            <person name="Scott M.A."/>
            <person name="Spackman E."/>
            <person name="Goraichik I."/>
            <person name="Dimitrov K.M."/>
            <person name="Suarez D.L."/>
            <person name="Swayne D.E."/>
        </authorList>
    </citation>
    <scope>NUCLEOTIDE SEQUENCE [LARGE SCALE GENOMIC DNA]</scope>
    <source>
        <strain evidence="1">LMG 28154</strain>
    </source>
</reference>
<dbReference type="Proteomes" id="UP000198460">
    <property type="component" value="Unassembled WGS sequence"/>
</dbReference>